<dbReference type="InterPro" id="IPR033452">
    <property type="entry name" value="GH30_C"/>
</dbReference>
<dbReference type="OrthoDB" id="9806701at2"/>
<evidence type="ECO:0000256" key="3">
    <source>
        <dbReference type="ARBA" id="ARBA00022801"/>
    </source>
</evidence>
<reference evidence="6 7" key="1">
    <citation type="submission" date="2019-06" db="EMBL/GenBank/DDBJ databases">
        <title>Draft genome sequence of Miniimonas arenae KCTC 19750T isolated from sea sand.</title>
        <authorList>
            <person name="Park S.-J."/>
        </authorList>
    </citation>
    <scope>NUCLEOTIDE SEQUENCE [LARGE SCALE GENOMIC DNA]</scope>
    <source>
        <strain evidence="6 7">KCTC 19750</strain>
    </source>
</reference>
<dbReference type="SUPFAM" id="SSF51445">
    <property type="entry name" value="(Trans)glycosidases"/>
    <property type="match status" value="1"/>
</dbReference>
<proteinExistence type="inferred from homology"/>
<keyword evidence="7" id="KW-1185">Reference proteome</keyword>
<organism evidence="6 7">
    <name type="scientific">Miniimonas arenae</name>
    <dbReference type="NCBI Taxonomy" id="676201"/>
    <lineage>
        <taxon>Bacteria</taxon>
        <taxon>Bacillati</taxon>
        <taxon>Actinomycetota</taxon>
        <taxon>Actinomycetes</taxon>
        <taxon>Micrococcales</taxon>
        <taxon>Beutenbergiaceae</taxon>
        <taxon>Miniimonas</taxon>
    </lineage>
</organism>
<name>A0A5C5BEZ3_9MICO</name>
<dbReference type="EMBL" id="VENP01000003">
    <property type="protein sequence ID" value="TNU76839.1"/>
    <property type="molecule type" value="Genomic_DNA"/>
</dbReference>
<protein>
    <recommendedName>
        <fullName evidence="5">Glycosyl hydrolase family 30 beta sandwich domain-containing protein</fullName>
    </recommendedName>
</protein>
<gene>
    <name evidence="6" type="ORF">FH969_01720</name>
</gene>
<dbReference type="GO" id="GO:0006680">
    <property type="term" value="P:glucosylceramide catabolic process"/>
    <property type="evidence" value="ECO:0007669"/>
    <property type="project" value="TreeGrafter"/>
</dbReference>
<evidence type="ECO:0000313" key="7">
    <source>
        <dbReference type="Proteomes" id="UP000313849"/>
    </source>
</evidence>
<comment type="caution">
    <text evidence="6">The sequence shown here is derived from an EMBL/GenBank/DDBJ whole genome shotgun (WGS) entry which is preliminary data.</text>
</comment>
<dbReference type="InterPro" id="IPR001139">
    <property type="entry name" value="Glyco_hydro_30"/>
</dbReference>
<evidence type="ECO:0000313" key="6">
    <source>
        <dbReference type="EMBL" id="TNU76839.1"/>
    </source>
</evidence>
<accession>A0A5C5BEZ3</accession>
<evidence type="ECO:0000259" key="5">
    <source>
        <dbReference type="Pfam" id="PF17189"/>
    </source>
</evidence>
<feature type="region of interest" description="Disordered" evidence="4">
    <location>
        <begin position="35"/>
        <end position="116"/>
    </location>
</feature>
<dbReference type="GO" id="GO:0004348">
    <property type="term" value="F:glucosylceramidase activity"/>
    <property type="evidence" value="ECO:0007669"/>
    <property type="project" value="InterPro"/>
</dbReference>
<dbReference type="AlphaFoldDB" id="A0A5C5BEZ3"/>
<dbReference type="GO" id="GO:0016020">
    <property type="term" value="C:membrane"/>
    <property type="evidence" value="ECO:0007669"/>
    <property type="project" value="GOC"/>
</dbReference>
<dbReference type="Gene3D" id="3.20.20.80">
    <property type="entry name" value="Glycosidases"/>
    <property type="match status" value="1"/>
</dbReference>
<sequence length="284" mass="30963">MPDVFVRLDDERQEVEGFGAAFNEMGWLALAHLEESPSAPRSSASSTRRGSARASPRAACPSAPTTSRATGTPTTRSPVISSSSTSASRTTWTPSCRSSAPPRSSRAPPGRRPGVGVQWHGKGALPFLHPELRIYQTEQECGDGCNDWRYARYSWDLMTRFLLGGASAYHYWNIALESGGVIRWGCYQNSLVVVDPATRTYEYTHEYYVLKHVSHAVAPGARLVSTLSYTGYENQLAFRNPDGLLVLVVQNDGGSDLPISILVGDQVVRPVLPADSLSTFVLEV</sequence>
<comment type="similarity">
    <text evidence="1">Belongs to the glycosyl hydrolase 30 family.</text>
</comment>
<dbReference type="Proteomes" id="UP000313849">
    <property type="component" value="Unassembled WGS sequence"/>
</dbReference>
<dbReference type="InterPro" id="IPR017853">
    <property type="entry name" value="GH"/>
</dbReference>
<dbReference type="PANTHER" id="PTHR11069">
    <property type="entry name" value="GLUCOSYLCERAMIDASE"/>
    <property type="match status" value="1"/>
</dbReference>
<keyword evidence="3" id="KW-0378">Hydrolase</keyword>
<evidence type="ECO:0000256" key="1">
    <source>
        <dbReference type="ARBA" id="ARBA00005382"/>
    </source>
</evidence>
<feature type="compositionally biased region" description="Low complexity" evidence="4">
    <location>
        <begin position="36"/>
        <end position="114"/>
    </location>
</feature>
<feature type="domain" description="Glycosyl hydrolase family 30 beta sandwich" evidence="5">
    <location>
        <begin position="236"/>
        <end position="280"/>
    </location>
</feature>
<keyword evidence="2" id="KW-0732">Signal</keyword>
<dbReference type="PANTHER" id="PTHR11069:SF23">
    <property type="entry name" value="LYSOSOMAL ACID GLUCOSYLCERAMIDASE"/>
    <property type="match status" value="1"/>
</dbReference>
<dbReference type="Pfam" id="PF17189">
    <property type="entry name" value="Glyco_hydro_30C"/>
    <property type="match status" value="1"/>
</dbReference>
<evidence type="ECO:0000256" key="2">
    <source>
        <dbReference type="ARBA" id="ARBA00022729"/>
    </source>
</evidence>
<evidence type="ECO:0000256" key="4">
    <source>
        <dbReference type="SAM" id="MobiDB-lite"/>
    </source>
</evidence>